<proteinExistence type="predicted"/>
<dbReference type="EMBL" id="CAJNIZ010038779">
    <property type="protein sequence ID" value="CAE7582352.1"/>
    <property type="molecule type" value="Genomic_DNA"/>
</dbReference>
<evidence type="ECO:0000313" key="1">
    <source>
        <dbReference type="EMBL" id="CAE7582352.1"/>
    </source>
</evidence>
<name>A0A812UK29_SYMPI</name>
<feature type="non-terminal residue" evidence="1">
    <location>
        <position position="80"/>
    </location>
</feature>
<keyword evidence="2" id="KW-1185">Reference proteome</keyword>
<dbReference type="AlphaFoldDB" id="A0A812UK29"/>
<comment type="caution">
    <text evidence="1">The sequence shown here is derived from an EMBL/GenBank/DDBJ whole genome shotgun (WGS) entry which is preliminary data.</text>
</comment>
<dbReference type="Proteomes" id="UP000649617">
    <property type="component" value="Unassembled WGS sequence"/>
</dbReference>
<evidence type="ECO:0000313" key="2">
    <source>
        <dbReference type="Proteomes" id="UP000649617"/>
    </source>
</evidence>
<gene>
    <name evidence="1" type="ORF">SPIL2461_LOCUS15602</name>
</gene>
<organism evidence="1 2">
    <name type="scientific">Symbiodinium pilosum</name>
    <name type="common">Dinoflagellate</name>
    <dbReference type="NCBI Taxonomy" id="2952"/>
    <lineage>
        <taxon>Eukaryota</taxon>
        <taxon>Sar</taxon>
        <taxon>Alveolata</taxon>
        <taxon>Dinophyceae</taxon>
        <taxon>Suessiales</taxon>
        <taxon>Symbiodiniaceae</taxon>
        <taxon>Symbiodinium</taxon>
    </lineage>
</organism>
<accession>A0A812UK29</accession>
<feature type="non-terminal residue" evidence="1">
    <location>
        <position position="1"/>
    </location>
</feature>
<reference evidence="1" key="1">
    <citation type="submission" date="2021-02" db="EMBL/GenBank/DDBJ databases">
        <authorList>
            <person name="Dougan E. K."/>
            <person name="Rhodes N."/>
            <person name="Thang M."/>
            <person name="Chan C."/>
        </authorList>
    </citation>
    <scope>NUCLEOTIDE SEQUENCE</scope>
</reference>
<sequence length="80" mass="8560">VALDALALAFSANVVEQAAQSRPLILLLATLVTLGLECCAPQVYRNDRLLSVAQKKVEIAAQAIESANKALEIAEELNDR</sequence>
<protein>
    <submittedName>
        <fullName evidence="1">Uncharacterized protein</fullName>
    </submittedName>
</protein>